<evidence type="ECO:0000256" key="1">
    <source>
        <dbReference type="ARBA" id="ARBA00006484"/>
    </source>
</evidence>
<dbReference type="SUPFAM" id="SSF51735">
    <property type="entry name" value="NAD(P)-binding Rossmann-fold domains"/>
    <property type="match status" value="1"/>
</dbReference>
<accession>A0ABR2UTM0</accession>
<dbReference type="PANTHER" id="PTHR43544">
    <property type="entry name" value="SHORT-CHAIN DEHYDROGENASE/REDUCTASE"/>
    <property type="match status" value="1"/>
</dbReference>
<comment type="similarity">
    <text evidence="1">Belongs to the short-chain dehydrogenases/reductases (SDR) family.</text>
</comment>
<dbReference type="Proteomes" id="UP001408356">
    <property type="component" value="Unassembled WGS sequence"/>
</dbReference>
<dbReference type="InterPro" id="IPR051468">
    <property type="entry name" value="Fungal_SecMetab_SDRs"/>
</dbReference>
<dbReference type="InterPro" id="IPR036291">
    <property type="entry name" value="NAD(P)-bd_dom_sf"/>
</dbReference>
<keyword evidence="3" id="KW-1185">Reference proteome</keyword>
<proteinExistence type="inferred from homology"/>
<dbReference type="Pfam" id="PF00106">
    <property type="entry name" value="adh_short"/>
    <property type="match status" value="1"/>
</dbReference>
<dbReference type="PANTHER" id="PTHR43544:SF32">
    <property type="entry name" value="CHAIN DEHYDROGENASE, PUTATIVE (AFU_ORTHOLOGUE AFUA_5G01530)-RELATED"/>
    <property type="match status" value="1"/>
</dbReference>
<gene>
    <name evidence="2" type="ORF">SUNI508_08437</name>
</gene>
<dbReference type="EMBL" id="JARVKF010000394">
    <property type="protein sequence ID" value="KAK9418008.1"/>
    <property type="molecule type" value="Genomic_DNA"/>
</dbReference>
<name>A0ABR2UTM0_9PEZI</name>
<organism evidence="2 3">
    <name type="scientific">Seiridium unicorne</name>
    <dbReference type="NCBI Taxonomy" id="138068"/>
    <lineage>
        <taxon>Eukaryota</taxon>
        <taxon>Fungi</taxon>
        <taxon>Dikarya</taxon>
        <taxon>Ascomycota</taxon>
        <taxon>Pezizomycotina</taxon>
        <taxon>Sordariomycetes</taxon>
        <taxon>Xylariomycetidae</taxon>
        <taxon>Amphisphaeriales</taxon>
        <taxon>Sporocadaceae</taxon>
        <taxon>Seiridium</taxon>
    </lineage>
</organism>
<reference evidence="2 3" key="1">
    <citation type="journal article" date="2024" name="J. Plant Pathol.">
        <title>Sequence and assembly of the genome of Seiridium unicorne, isolate CBS 538.82, causal agent of cypress canker disease.</title>
        <authorList>
            <person name="Scali E."/>
            <person name="Rocca G.D."/>
            <person name="Danti R."/>
            <person name="Garbelotto M."/>
            <person name="Barberini S."/>
            <person name="Baroncelli R."/>
            <person name="Emiliani G."/>
        </authorList>
    </citation>
    <scope>NUCLEOTIDE SEQUENCE [LARGE SCALE GENOMIC DNA]</scope>
    <source>
        <strain evidence="2 3">BM-138-508</strain>
    </source>
</reference>
<dbReference type="PRINTS" id="PR00081">
    <property type="entry name" value="GDHRDH"/>
</dbReference>
<dbReference type="Gene3D" id="3.40.50.720">
    <property type="entry name" value="NAD(P)-binding Rossmann-like Domain"/>
    <property type="match status" value="1"/>
</dbReference>
<evidence type="ECO:0000313" key="3">
    <source>
        <dbReference type="Proteomes" id="UP001408356"/>
    </source>
</evidence>
<sequence>MSTPKKIVVVTGANKGIGYETVKALLESSGHYHVFLASRALERGQEAVSQLQKEVAGSNTVEALQLDVTDDSSIEHAFAAVQASVDHVDILINNAGITKDFDYVRGKASLRECFIGSYQVNVAGTHVTTFTFLPLLLKSSDPRLIFVTGLGTFENCAAGKFPLPPDLNVGWPKEMPFETVGYRCSKTALNMLMLDYHWKLQKDGVKVWAVNPGFLATDLGDVKEMVIARGGDHPSVGAALIKSIAEGERDGDVGKYVVKEGIQGF</sequence>
<protein>
    <submittedName>
        <fullName evidence="2">Uncharacterized protein</fullName>
    </submittedName>
</protein>
<dbReference type="InterPro" id="IPR002347">
    <property type="entry name" value="SDR_fam"/>
</dbReference>
<evidence type="ECO:0000313" key="2">
    <source>
        <dbReference type="EMBL" id="KAK9418008.1"/>
    </source>
</evidence>
<comment type="caution">
    <text evidence="2">The sequence shown here is derived from an EMBL/GenBank/DDBJ whole genome shotgun (WGS) entry which is preliminary data.</text>
</comment>